<feature type="transmembrane region" description="Helical" evidence="1">
    <location>
        <begin position="112"/>
        <end position="131"/>
    </location>
</feature>
<gene>
    <name evidence="2" type="ORF">QYF61_005588</name>
</gene>
<organism evidence="2 3">
    <name type="scientific">Mycteria americana</name>
    <name type="common">Wood stork</name>
    <dbReference type="NCBI Taxonomy" id="33587"/>
    <lineage>
        <taxon>Eukaryota</taxon>
        <taxon>Metazoa</taxon>
        <taxon>Chordata</taxon>
        <taxon>Craniata</taxon>
        <taxon>Vertebrata</taxon>
        <taxon>Euteleostomi</taxon>
        <taxon>Archelosauria</taxon>
        <taxon>Archosauria</taxon>
        <taxon>Dinosauria</taxon>
        <taxon>Saurischia</taxon>
        <taxon>Theropoda</taxon>
        <taxon>Coelurosauria</taxon>
        <taxon>Aves</taxon>
        <taxon>Neognathae</taxon>
        <taxon>Neoaves</taxon>
        <taxon>Aequornithes</taxon>
        <taxon>Ciconiiformes</taxon>
        <taxon>Ciconiidae</taxon>
        <taxon>Mycteria</taxon>
    </lineage>
</organism>
<dbReference type="EMBL" id="JAUNZN010000033">
    <property type="protein sequence ID" value="KAK4806792.1"/>
    <property type="molecule type" value="Genomic_DNA"/>
</dbReference>
<comment type="caution">
    <text evidence="2">The sequence shown here is derived from an EMBL/GenBank/DDBJ whole genome shotgun (WGS) entry which is preliminary data.</text>
</comment>
<proteinExistence type="predicted"/>
<keyword evidence="1" id="KW-0812">Transmembrane</keyword>
<keyword evidence="3" id="KW-1185">Reference proteome</keyword>
<evidence type="ECO:0000313" key="2">
    <source>
        <dbReference type="EMBL" id="KAK4806792.1"/>
    </source>
</evidence>
<feature type="transmembrane region" description="Helical" evidence="1">
    <location>
        <begin position="143"/>
        <end position="169"/>
    </location>
</feature>
<keyword evidence="1" id="KW-1133">Transmembrane helix</keyword>
<dbReference type="AlphaFoldDB" id="A0AAN7RJP9"/>
<keyword evidence="1" id="KW-0472">Membrane</keyword>
<protein>
    <submittedName>
        <fullName evidence="2">Uncharacterized protein</fullName>
    </submittedName>
</protein>
<evidence type="ECO:0000256" key="1">
    <source>
        <dbReference type="SAM" id="Phobius"/>
    </source>
</evidence>
<sequence length="201" mass="22429">MYWCLGLFLPRGRTLPFPLLNFMRFLSAHFSSLFRSLWMAARSSAISATPPTFVSPANLLRVHSAPSSRSLMKMLNRTGPSIDPWATPLVTGIQLDFVPLIATLWAQPFSQFSIHLTVCSSSPYFISFCMIQIHLSHFNLSSLIHLLVVLMFLSGLTLGYMSTYVTYFYNQVLFPGSNVLPQCCSPDGFASVLPDVLLPLL</sequence>
<accession>A0AAN7RJP9</accession>
<dbReference type="Proteomes" id="UP001333110">
    <property type="component" value="Unassembled WGS sequence"/>
</dbReference>
<reference evidence="2 3" key="1">
    <citation type="journal article" date="2023" name="J. Hered.">
        <title>Chromosome-level genome of the wood stork (Mycteria americana) provides insight into avian chromosome evolution.</title>
        <authorList>
            <person name="Flamio R. Jr."/>
            <person name="Ramstad K.M."/>
        </authorList>
    </citation>
    <scope>NUCLEOTIDE SEQUENCE [LARGE SCALE GENOMIC DNA]</scope>
    <source>
        <strain evidence="2">JAX WOST 10</strain>
    </source>
</reference>
<evidence type="ECO:0000313" key="3">
    <source>
        <dbReference type="Proteomes" id="UP001333110"/>
    </source>
</evidence>
<name>A0AAN7RJP9_MYCAM</name>